<evidence type="ECO:0000313" key="3">
    <source>
        <dbReference type="Proteomes" id="UP001608902"/>
    </source>
</evidence>
<sequence length="413" mass="46138">MGAVTSIIHTKSNANANPSREVRTHYGLVVGRRMIDEGDFKVDAFLGIPYAKPPIGELRFQKPQPPDPWDGVLQATKFGPRAPQTDFLWERWTYRVGKSESCLTLNVFSPAWEPRNDQPNGFAVLVFVHGGGFIIDSAAKYGDEGICRYLCRHDVVVVTIQYRLGLLGFFSTGDEVCRGNMGLWDQTLALKWVKENISAFNGDPSRVTIFGQSAGGVCVDLLSLSPHSRDLFQQVIPMAGNAECEWGLTTNENLSVVCREFAQKLGWKSENKGVQASTEMLQFLRKKSAKLFERGIFGKGGIDVRKVKLDLAPVPDGDFLPKPIHVLRREAPKKRCMVGTCSYEGLLFAAIGSCNFGMKGIDQILDTIVPEENFPNWKEVRENAKELYINKAYEKHKMAKAFLRVRLKLNCSA</sequence>
<dbReference type="PANTHER" id="PTHR44590">
    <property type="entry name" value="CARBOXYLIC ESTER HYDROLASE-RELATED"/>
    <property type="match status" value="1"/>
</dbReference>
<dbReference type="Pfam" id="PF00135">
    <property type="entry name" value="COesterase"/>
    <property type="match status" value="1"/>
</dbReference>
<organism evidence="2 3">
    <name type="scientific">Gnathostoma spinigerum</name>
    <dbReference type="NCBI Taxonomy" id="75299"/>
    <lineage>
        <taxon>Eukaryota</taxon>
        <taxon>Metazoa</taxon>
        <taxon>Ecdysozoa</taxon>
        <taxon>Nematoda</taxon>
        <taxon>Chromadorea</taxon>
        <taxon>Rhabditida</taxon>
        <taxon>Spirurina</taxon>
        <taxon>Gnathostomatomorpha</taxon>
        <taxon>Gnathostomatoidea</taxon>
        <taxon>Gnathostomatidae</taxon>
        <taxon>Gnathostoma</taxon>
    </lineage>
</organism>
<dbReference type="EMBL" id="JBGFUD010002210">
    <property type="protein sequence ID" value="MFH4977318.1"/>
    <property type="molecule type" value="Genomic_DNA"/>
</dbReference>
<gene>
    <name evidence="2" type="ORF">AB6A40_004027</name>
</gene>
<dbReference type="InterPro" id="IPR029058">
    <property type="entry name" value="AB_hydrolase_fold"/>
</dbReference>
<evidence type="ECO:0000259" key="1">
    <source>
        <dbReference type="Pfam" id="PF00135"/>
    </source>
</evidence>
<dbReference type="PANTHER" id="PTHR44590:SF3">
    <property type="entry name" value="CARBOXYLESTERASE TYPE B DOMAIN-CONTAINING PROTEIN"/>
    <property type="match status" value="1"/>
</dbReference>
<comment type="caution">
    <text evidence="2">The sequence shown here is derived from an EMBL/GenBank/DDBJ whole genome shotgun (WGS) entry which is preliminary data.</text>
</comment>
<dbReference type="Gene3D" id="3.40.50.1820">
    <property type="entry name" value="alpha/beta hydrolase"/>
    <property type="match status" value="1"/>
</dbReference>
<dbReference type="Proteomes" id="UP001608902">
    <property type="component" value="Unassembled WGS sequence"/>
</dbReference>
<proteinExistence type="predicted"/>
<dbReference type="InterPro" id="IPR002018">
    <property type="entry name" value="CarbesteraseB"/>
</dbReference>
<feature type="domain" description="Carboxylesterase type B" evidence="1">
    <location>
        <begin position="19"/>
        <end position="396"/>
    </location>
</feature>
<name>A0ABD6EB98_9BILA</name>
<dbReference type="SUPFAM" id="SSF53474">
    <property type="entry name" value="alpha/beta-Hydrolases"/>
    <property type="match status" value="1"/>
</dbReference>
<accession>A0ABD6EB98</accession>
<keyword evidence="3" id="KW-1185">Reference proteome</keyword>
<dbReference type="AlphaFoldDB" id="A0ABD6EB98"/>
<reference evidence="2 3" key="1">
    <citation type="submission" date="2024-08" db="EMBL/GenBank/DDBJ databases">
        <title>Gnathostoma spinigerum genome.</title>
        <authorList>
            <person name="Gonzalez-Bertolin B."/>
            <person name="Monzon S."/>
            <person name="Zaballos A."/>
            <person name="Jimenez P."/>
            <person name="Dekumyoy P."/>
            <person name="Varona S."/>
            <person name="Cuesta I."/>
            <person name="Sumanam S."/>
            <person name="Adisakwattana P."/>
            <person name="Gasser R.B."/>
            <person name="Hernandez-Gonzalez A."/>
            <person name="Young N.D."/>
            <person name="Perteguer M.J."/>
        </authorList>
    </citation>
    <scope>NUCLEOTIDE SEQUENCE [LARGE SCALE GENOMIC DNA]</scope>
    <source>
        <strain evidence="2">AL3</strain>
        <tissue evidence="2">Liver</tissue>
    </source>
</reference>
<protein>
    <recommendedName>
        <fullName evidence="1">Carboxylesterase type B domain-containing protein</fullName>
    </recommendedName>
</protein>
<evidence type="ECO:0000313" key="2">
    <source>
        <dbReference type="EMBL" id="MFH4977318.1"/>
    </source>
</evidence>